<protein>
    <submittedName>
        <fullName evidence="2">Peptidase inhibitor I78</fullName>
    </submittedName>
</protein>
<comment type="caution">
    <text evidence="2">The sequence shown here is derived from an EMBL/GenBank/DDBJ whole genome shotgun (WGS) entry which is preliminary data.</text>
</comment>
<dbReference type="EMBL" id="JAAEDI010000018">
    <property type="protein sequence ID" value="MBR0651389.1"/>
    <property type="molecule type" value="Genomic_DNA"/>
</dbReference>
<dbReference type="Gene3D" id="3.30.10.10">
    <property type="entry name" value="Trypsin Inhibitor V, subunit A"/>
    <property type="match status" value="1"/>
</dbReference>
<keyword evidence="3" id="KW-1185">Reference proteome</keyword>
<evidence type="ECO:0000256" key="1">
    <source>
        <dbReference type="SAM" id="SignalP"/>
    </source>
</evidence>
<reference evidence="3" key="1">
    <citation type="journal article" date="2021" name="Syst. Appl. Microbiol.">
        <title>Roseomonas hellenica sp. nov., isolated from roots of wild-growing Alkanna tinctoria.</title>
        <authorList>
            <person name="Rat A."/>
            <person name="Naranjo H.D."/>
            <person name="Lebbe L."/>
            <person name="Cnockaert M."/>
            <person name="Krigas N."/>
            <person name="Grigoriadou K."/>
            <person name="Maloupa E."/>
            <person name="Willems A."/>
        </authorList>
    </citation>
    <scope>NUCLEOTIDE SEQUENCE [LARGE SCALE GENOMIC DNA]</scope>
    <source>
        <strain evidence="3">LMG 31159</strain>
    </source>
</reference>
<sequence length="91" mass="9197">MTRGALMAALLVGAVAACAQPAAAAGCAAHEASFPALIGRSEADVRTALAAMPGIRAVRVGGPDTMMTQDFREDRATVLVVDGAVRRITCG</sequence>
<evidence type="ECO:0000313" key="3">
    <source>
        <dbReference type="Proteomes" id="UP000698752"/>
    </source>
</evidence>
<accession>A0ABS5EK53</accession>
<proteinExistence type="predicted"/>
<dbReference type="Proteomes" id="UP000698752">
    <property type="component" value="Unassembled WGS sequence"/>
</dbReference>
<dbReference type="PROSITE" id="PS51257">
    <property type="entry name" value="PROKAR_LIPOPROTEIN"/>
    <property type="match status" value="1"/>
</dbReference>
<feature type="chain" id="PRO_5046110987" evidence="1">
    <location>
        <begin position="25"/>
        <end position="91"/>
    </location>
</feature>
<evidence type="ECO:0000313" key="2">
    <source>
        <dbReference type="EMBL" id="MBR0651389.1"/>
    </source>
</evidence>
<name>A0ABS5EK53_9PROT</name>
<dbReference type="RefSeq" id="WP_211870057.1">
    <property type="nucleotide sequence ID" value="NZ_JAAEDI010000018.1"/>
</dbReference>
<keyword evidence="1" id="KW-0732">Signal</keyword>
<organism evidence="2 3">
    <name type="scientific">Neoroseomonas terrae</name>
    <dbReference type="NCBI Taxonomy" id="424799"/>
    <lineage>
        <taxon>Bacteria</taxon>
        <taxon>Pseudomonadati</taxon>
        <taxon>Pseudomonadota</taxon>
        <taxon>Alphaproteobacteria</taxon>
        <taxon>Acetobacterales</taxon>
        <taxon>Acetobacteraceae</taxon>
        <taxon>Neoroseomonas</taxon>
    </lineage>
</organism>
<feature type="signal peptide" evidence="1">
    <location>
        <begin position="1"/>
        <end position="24"/>
    </location>
</feature>
<gene>
    <name evidence="2" type="ORF">GXW78_17085</name>
</gene>